<keyword evidence="1" id="KW-0175">Coiled coil</keyword>
<organism evidence="4 5">
    <name type="scientific">Cercospora kikuchii</name>
    <dbReference type="NCBI Taxonomy" id="84275"/>
    <lineage>
        <taxon>Eukaryota</taxon>
        <taxon>Fungi</taxon>
        <taxon>Dikarya</taxon>
        <taxon>Ascomycota</taxon>
        <taxon>Pezizomycotina</taxon>
        <taxon>Dothideomycetes</taxon>
        <taxon>Dothideomycetidae</taxon>
        <taxon>Mycosphaerellales</taxon>
        <taxon>Mycosphaerellaceae</taxon>
        <taxon>Cercospora</taxon>
    </lineage>
</organism>
<dbReference type="AlphaFoldDB" id="A0A9P3C9Q2"/>
<keyword evidence="5" id="KW-1185">Reference proteome</keyword>
<feature type="region of interest" description="Disordered" evidence="2">
    <location>
        <begin position="1"/>
        <end position="46"/>
    </location>
</feature>
<evidence type="ECO:0000259" key="3">
    <source>
        <dbReference type="Pfam" id="PF24564"/>
    </source>
</evidence>
<evidence type="ECO:0000256" key="1">
    <source>
        <dbReference type="SAM" id="Coils"/>
    </source>
</evidence>
<accession>A0A9P3C9Q2</accession>
<dbReference type="InterPro" id="IPR027417">
    <property type="entry name" value="P-loop_NTPase"/>
</dbReference>
<comment type="caution">
    <text evidence="4">The sequence shown here is derived from an EMBL/GenBank/DDBJ whole genome shotgun (WGS) entry which is preliminary data.</text>
</comment>
<evidence type="ECO:0000313" key="5">
    <source>
        <dbReference type="Proteomes" id="UP000825890"/>
    </source>
</evidence>
<name>A0A9P3C9Q2_9PEZI</name>
<dbReference type="PANTHER" id="PTHR36681:SF3">
    <property type="entry name" value="NUCLEAR GTPASE, GERMINAL CENTER-ASSOCIATED, TANDEM DUPLICATE 3"/>
    <property type="match status" value="1"/>
</dbReference>
<dbReference type="Gene3D" id="3.40.50.300">
    <property type="entry name" value="P-loop containing nucleotide triphosphate hydrolases"/>
    <property type="match status" value="1"/>
</dbReference>
<dbReference type="GeneID" id="68286395"/>
<feature type="coiled-coil region" evidence="1">
    <location>
        <begin position="457"/>
        <end position="518"/>
    </location>
</feature>
<sequence length="945" mass="104819">MAQIKLPPTPSPMPEEPLFVSDTDEAEPAGRSLKRARRRRRRTSGERPGFIYASEEEEGLSIKSAAYDHRLKDLRKALAKVGLDAKKLIPQTALTGSVFGHLVRSAMATTTPPTKRKRRIYLVGDSGAGKSSTINCILGIPNLAMAFGLGESVTRVATSYEAAFAWQTRRFAARIVCLSLNEIRAKLRALYRDYRSYQLELADIAKKAQAKAAKTVGVEDDDDIALEDDATFDARNAKRQASQSAFEVFRSLFCEHVEFSNAERAEVFLQQAGNDTEEKLINVFTSWCQALLPKNTEAPQNKKTARPGDQIPVLQFEADTQDELQTRLNLYAASNEASSNASLWALVSKIHIGICDVPILRHALFVDWPGVGDTNDLRAKASTQRVSDCDEIWIVCHISRVCTNKTVSDALHRYAAAKPCAIVCTHLDANADDPEGLKQLEARGFLDVTYAQQLKSRDSLVSALRSLQEELTECKEAILDGHILDDDGFMRKGTAEQLQMARDEINSDEMELLKLKSEKVDADTAIVNLGWDLQKPYYRDKLIAMLRELGLTADVFFVSNEHYMGCKGAKPVKGGLLELGRTGIPDLRRHVLETTAVDEMATLQEYIADVETFLKGVSVVVNPEHLKQNREVLLTIERAKGRISDLKHHEYFAALDAAIEENLERSIRRRVDTLATKAAELAHEKMTWHPSTLKAFISHAGRWKTKKVGSQDWNRAFFAKFVKIILANWDAFEAAEADAFTSLQTALSNSIRGIIADANKRGAEKRLGDKTGEFRALIEAKIEAADRLCDKAKREYAIKLGANKTEATKPGMGAQKSYLDTAMDDVYELCKLVIGRGYRRKVVDMLADHVEAKGNSSPFMNVVFDLKNAIEGDANAQLDPLIEAVEGIFDDITGWLEGAFAEKAGDPVAPAIRKKLAGYLPGALQTIRDVKTQLGKIVEEYENVA</sequence>
<feature type="compositionally biased region" description="Basic residues" evidence="2">
    <location>
        <begin position="32"/>
        <end position="42"/>
    </location>
</feature>
<dbReference type="Pfam" id="PF24564">
    <property type="entry name" value="DUF7605"/>
    <property type="match status" value="1"/>
</dbReference>
<evidence type="ECO:0000256" key="2">
    <source>
        <dbReference type="SAM" id="MobiDB-lite"/>
    </source>
</evidence>
<dbReference type="Proteomes" id="UP000825890">
    <property type="component" value="Unassembled WGS sequence"/>
</dbReference>
<dbReference type="SUPFAM" id="SSF52540">
    <property type="entry name" value="P-loop containing nucleoside triphosphate hydrolases"/>
    <property type="match status" value="1"/>
</dbReference>
<dbReference type="EMBL" id="BOLY01000001">
    <property type="protein sequence ID" value="GIZ37372.1"/>
    <property type="molecule type" value="Genomic_DNA"/>
</dbReference>
<gene>
    <name evidence="4" type="ORF">CKM354_000082000</name>
</gene>
<protein>
    <recommendedName>
        <fullName evidence="3">DUF7605 domain-containing protein</fullName>
    </recommendedName>
</protein>
<dbReference type="RefSeq" id="XP_044651859.1">
    <property type="nucleotide sequence ID" value="XM_044795924.1"/>
</dbReference>
<evidence type="ECO:0000313" key="4">
    <source>
        <dbReference type="EMBL" id="GIZ37372.1"/>
    </source>
</evidence>
<reference evidence="4 5" key="1">
    <citation type="submission" date="2021-01" db="EMBL/GenBank/DDBJ databases">
        <title>Cercospora kikuchii MAFF 305040 whole genome shotgun sequence.</title>
        <authorList>
            <person name="Kashiwa T."/>
            <person name="Suzuki T."/>
        </authorList>
    </citation>
    <scope>NUCLEOTIDE SEQUENCE [LARGE SCALE GENOMIC DNA]</scope>
    <source>
        <strain evidence="4 5">MAFF 305040</strain>
    </source>
</reference>
<dbReference type="PANTHER" id="PTHR36681">
    <property type="entry name" value="NUCLEAR GTPASE, GERMINAL CENTER-ASSOCIATED, TANDEM DUPLICATE 3"/>
    <property type="match status" value="1"/>
</dbReference>
<feature type="domain" description="DUF7605" evidence="3">
    <location>
        <begin position="671"/>
        <end position="852"/>
    </location>
</feature>
<dbReference type="InterPro" id="IPR056024">
    <property type="entry name" value="DUF7605"/>
</dbReference>
<dbReference type="OrthoDB" id="3598281at2759"/>
<proteinExistence type="predicted"/>